<dbReference type="SUPFAM" id="SSF56801">
    <property type="entry name" value="Acetyl-CoA synthetase-like"/>
    <property type="match status" value="1"/>
</dbReference>
<dbReference type="InterPro" id="IPR042099">
    <property type="entry name" value="ANL_N_sf"/>
</dbReference>
<dbReference type="RefSeq" id="WP_380600702.1">
    <property type="nucleotide sequence ID" value="NZ_JBHSDU010000010.1"/>
</dbReference>
<dbReference type="Pfam" id="PF23562">
    <property type="entry name" value="AMP-binding_C_3"/>
    <property type="match status" value="1"/>
</dbReference>
<gene>
    <name evidence="3" type="ORF">ACFPN2_22265</name>
</gene>
<protein>
    <submittedName>
        <fullName evidence="3">Feruloyl-CoA synthase</fullName>
    </submittedName>
</protein>
<feature type="domain" description="AMP-dependent synthetase/ligase" evidence="2">
    <location>
        <begin position="40"/>
        <end position="419"/>
    </location>
</feature>
<dbReference type="PANTHER" id="PTHR43201:SF8">
    <property type="entry name" value="ACYL-COA SYNTHETASE FAMILY MEMBER 3"/>
    <property type="match status" value="1"/>
</dbReference>
<accession>A0ABV8SWD0</accession>
<evidence type="ECO:0000256" key="1">
    <source>
        <dbReference type="ARBA" id="ARBA00006432"/>
    </source>
</evidence>
<keyword evidence="4" id="KW-1185">Reference proteome</keyword>
<dbReference type="PANTHER" id="PTHR43201">
    <property type="entry name" value="ACYL-COA SYNTHETASE"/>
    <property type="match status" value="1"/>
</dbReference>
<evidence type="ECO:0000259" key="2">
    <source>
        <dbReference type="Pfam" id="PF00501"/>
    </source>
</evidence>
<reference evidence="4" key="1">
    <citation type="journal article" date="2019" name="Int. J. Syst. Evol. Microbiol.">
        <title>The Global Catalogue of Microorganisms (GCM) 10K type strain sequencing project: providing services to taxonomists for standard genome sequencing and annotation.</title>
        <authorList>
            <consortium name="The Broad Institute Genomics Platform"/>
            <consortium name="The Broad Institute Genome Sequencing Center for Infectious Disease"/>
            <person name="Wu L."/>
            <person name="Ma J."/>
        </authorList>
    </citation>
    <scope>NUCLEOTIDE SEQUENCE [LARGE SCALE GENOMIC DNA]</scope>
    <source>
        <strain evidence="4">CGMCC 1.10759</strain>
    </source>
</reference>
<comment type="caution">
    <text evidence="3">The sequence shown here is derived from an EMBL/GenBank/DDBJ whole genome shotgun (WGS) entry which is preliminary data.</text>
</comment>
<sequence length="591" mass="64641">MDTRLGPYAGVAERRIDGCWSLRSLDPLRPYPRRFTEYLARWAKERPEAIWLAQRDAQGEWRKLSYAAAFHQIQRIAAGLLQRGLSAERPLAILSGNSIEHALLTFAAMHIGVPVAPLSPAYSLIDPEARRVEHAISLLTPGLVYAEDAQAFDRPVSLAVPAQTEVVALHGDFTSRTHTPFETLTGEASVDVERAHEAVTGHTIAKFMFTSGSTRMPKAVINTHRMLSCNQQMYAQCYPFLEEEPPVLVDWLPWHHTAGGNANMGTVLAHGGTLYIDAGKPTPAGMAQTVANLREVASSVYYTVPKGLEMLVEAMRRDEALRTRFFSRMKLIFPAGAGLPKPVQDAIDEMSIQVRGRKTPMTMGLGMTETAPFAISAHLPTWQPGVIGLPAPGVEVKLAPVADKLEVRYRGPSITPGYWRQPELSREAFDDEGFFCSGDAAVFIDPAQPSLGLRFDGRIAEDFKLSSGTWVNVGAMRAAVLAAGSPYIHDVVFVGQDRDELGMLVFLTAVATRLSDVKTWLADLLEALSHRAGGGSQRVTRALILDQPPSIAAGEITDKGTINQRAVILARQALIERLYSAHREPDVVVLS</sequence>
<dbReference type="Gene3D" id="3.40.50.12780">
    <property type="entry name" value="N-terminal domain of ligase-like"/>
    <property type="match status" value="1"/>
</dbReference>
<dbReference type="Pfam" id="PF00501">
    <property type="entry name" value="AMP-binding"/>
    <property type="match status" value="1"/>
</dbReference>
<dbReference type="EMBL" id="JBHSDU010000010">
    <property type="protein sequence ID" value="MFC4311826.1"/>
    <property type="molecule type" value="Genomic_DNA"/>
</dbReference>
<organism evidence="3 4">
    <name type="scientific">Steroidobacter flavus</name>
    <dbReference type="NCBI Taxonomy" id="1842136"/>
    <lineage>
        <taxon>Bacteria</taxon>
        <taxon>Pseudomonadati</taxon>
        <taxon>Pseudomonadota</taxon>
        <taxon>Gammaproteobacteria</taxon>
        <taxon>Steroidobacterales</taxon>
        <taxon>Steroidobacteraceae</taxon>
        <taxon>Steroidobacter</taxon>
    </lineage>
</organism>
<proteinExistence type="inferred from homology"/>
<dbReference type="Proteomes" id="UP001595904">
    <property type="component" value="Unassembled WGS sequence"/>
</dbReference>
<evidence type="ECO:0000313" key="3">
    <source>
        <dbReference type="EMBL" id="MFC4311826.1"/>
    </source>
</evidence>
<evidence type="ECO:0000313" key="4">
    <source>
        <dbReference type="Proteomes" id="UP001595904"/>
    </source>
</evidence>
<dbReference type="InterPro" id="IPR000873">
    <property type="entry name" value="AMP-dep_synth/lig_dom"/>
</dbReference>
<name>A0ABV8SWD0_9GAMM</name>
<comment type="similarity">
    <text evidence="1">Belongs to the ATP-dependent AMP-binding enzyme family.</text>
</comment>